<feature type="domain" description="DOMON" evidence="8">
    <location>
        <begin position="39"/>
        <end position="159"/>
    </location>
</feature>
<feature type="transmembrane region" description="Helical" evidence="6">
    <location>
        <begin position="723"/>
        <end position="739"/>
    </location>
</feature>
<dbReference type="GO" id="GO:0005886">
    <property type="term" value="C:plasma membrane"/>
    <property type="evidence" value="ECO:0007669"/>
    <property type="project" value="TreeGrafter"/>
</dbReference>
<accession>A0A067BLB5</accession>
<dbReference type="GO" id="GO:0016491">
    <property type="term" value="F:oxidoreductase activity"/>
    <property type="evidence" value="ECO:0007669"/>
    <property type="project" value="UniProtKB-KW"/>
</dbReference>
<dbReference type="GeneID" id="24136882"/>
<feature type="chain" id="PRO_5001636862" description="DOMON domain-containing protein" evidence="7">
    <location>
        <begin position="23"/>
        <end position="1010"/>
    </location>
</feature>
<feature type="signal peptide" evidence="7">
    <location>
        <begin position="1"/>
        <end position="22"/>
    </location>
</feature>
<feature type="transmembrane region" description="Helical" evidence="6">
    <location>
        <begin position="657"/>
        <end position="674"/>
    </location>
</feature>
<dbReference type="Gene3D" id="3.40.50.80">
    <property type="entry name" value="Nucleotide-binding domain of ferredoxin-NADP reductase (FNR) module"/>
    <property type="match status" value="1"/>
</dbReference>
<gene>
    <name evidence="10" type="ORF">SPRG_15118</name>
</gene>
<dbReference type="RefSeq" id="XP_012210049.1">
    <property type="nucleotide sequence ID" value="XM_012354659.1"/>
</dbReference>
<feature type="transmembrane region" description="Helical" evidence="6">
    <location>
        <begin position="528"/>
        <end position="551"/>
    </location>
</feature>
<organism evidence="10 11">
    <name type="scientific">Saprolegnia parasitica (strain CBS 223.65)</name>
    <dbReference type="NCBI Taxonomy" id="695850"/>
    <lineage>
        <taxon>Eukaryota</taxon>
        <taxon>Sar</taxon>
        <taxon>Stramenopiles</taxon>
        <taxon>Oomycota</taxon>
        <taxon>Saprolegniomycetes</taxon>
        <taxon>Saprolegniales</taxon>
        <taxon>Saprolegniaceae</taxon>
        <taxon>Saprolegnia</taxon>
    </lineage>
</organism>
<evidence type="ECO:0000313" key="11">
    <source>
        <dbReference type="Proteomes" id="UP000030745"/>
    </source>
</evidence>
<dbReference type="InterPro" id="IPR005018">
    <property type="entry name" value="DOMON_domain"/>
</dbReference>
<keyword evidence="4" id="KW-0560">Oxidoreductase</keyword>
<dbReference type="PROSITE" id="PS51384">
    <property type="entry name" value="FAD_FR"/>
    <property type="match status" value="1"/>
</dbReference>
<protein>
    <recommendedName>
        <fullName evidence="12">DOMON domain-containing protein</fullName>
    </recommendedName>
</protein>
<evidence type="ECO:0000259" key="8">
    <source>
        <dbReference type="PROSITE" id="PS50836"/>
    </source>
</evidence>
<dbReference type="InterPro" id="IPR017927">
    <property type="entry name" value="FAD-bd_FR_type"/>
</dbReference>
<dbReference type="Pfam" id="PF08030">
    <property type="entry name" value="NAD_binding_6"/>
    <property type="match status" value="1"/>
</dbReference>
<keyword evidence="2 6" id="KW-0812">Transmembrane</keyword>
<sequence length="1010" mass="110129">MHWTPWVVTCLPVLAAAASSRAGLCDSATFQRLPLRPLGDGAVRFKSLASATDVCFQVALDDAQATWLGLAVSPTAAMVNDPTNAAVIFNAQAGDVGVYSLGGYEPEFLTRQSSNAAVRVHSHARVNGTLQVTFQRPLVVAGDVRIDLDRPTILNWAYGHDAWPSYHQDRGSASVRIDTVIEAPSLCASPTFAALPLLTLGESPIQYKTLANDERICIHAELHDPQATWLGLAVSNSTNMVNDPFNNAVVFDGKNAPTAYALTGFDPEFMLRLVDQSHLRIFAASSVNGVMQLTYERSLAAVASSDVAIDVTRPDTILNWAYGHDAWPSYHQDRGSARVALARSVVGSTSLCASKWFQHGRKLQPLDPSGRLQIKHLVYDGQACIQLVLSDAKATWLGLSLAPNAQMVNNPVNNAVVFDFTQPTPSLFALTGYEPDDILPLATTAASFDLYSASIANGTAQFTFQRRLAASIATDVAIAPDADVIVNWAYGHDAWPSYHHDRGSSLLTFQSLQLTSSASPSAVSTSTLYIVLTLVVWLVFLGLVATHVFAYPLRRWLNATFVAPPRFQRTVSFFQTWFLQPLSDLKVGEAIVLLHYLGCLGLVAAAVAASFDSSRAWSLVSGHLALVHLMLLLLPVARGLHWEVLVFGSSFERVLKFHRVLGRLFVVFAAWHLYLNAQRISVLSVVSYGSQGVVPLYGFGAFVCFAVLGLFAVPFVRRNHFELFYYVHRVAAACGIVLACLHARTVWLSLVLPLTLYVGSYLWRLRSHWNRFRVVLSSHAEKTVTIVLPSTPQTQVWARAMPLGAYFWVAIPSISWLQWHPFSAMATIDASGAPTIGFVIKATTDGSFVDAVYTSLVGLETTVVVGGPYGNLSIDLDEYDTVLLIAGGIGVTPLLHILNQQEKAAKATTTTLHWIVRTPSEFLAPSVFLPPTTDNLRLYADEVTEHGRVLLSDERSLSYAFGRPRIDDLLKPYAGTKTCVLVCGPPGLAAHVQAQAYAYGLDLHKETFLL</sequence>
<dbReference type="OMA" id="AYGHDAW"/>
<evidence type="ECO:0000259" key="9">
    <source>
        <dbReference type="PROSITE" id="PS51384"/>
    </source>
</evidence>
<evidence type="ECO:0000313" key="10">
    <source>
        <dbReference type="EMBL" id="KDO19244.1"/>
    </source>
</evidence>
<evidence type="ECO:0000256" key="7">
    <source>
        <dbReference type="SAM" id="SignalP"/>
    </source>
</evidence>
<keyword evidence="7" id="KW-0732">Signal</keyword>
<dbReference type="CDD" id="cd09631">
    <property type="entry name" value="DOMON_DOH"/>
    <property type="match status" value="1"/>
</dbReference>
<feature type="transmembrane region" description="Helical" evidence="6">
    <location>
        <begin position="590"/>
        <end position="611"/>
    </location>
</feature>
<dbReference type="OrthoDB" id="48134at2759"/>
<feature type="domain" description="FAD-binding FR-type" evidence="9">
    <location>
        <begin position="758"/>
        <end position="875"/>
    </location>
</feature>
<dbReference type="SFLD" id="SFLDG01168">
    <property type="entry name" value="Ferric_reductase_subgroup_(FRE"/>
    <property type="match status" value="1"/>
</dbReference>
<feature type="domain" description="DOMON" evidence="8">
    <location>
        <begin position="370"/>
        <end position="491"/>
    </location>
</feature>
<keyword evidence="5 6" id="KW-0472">Membrane</keyword>
<dbReference type="InterPro" id="IPR039261">
    <property type="entry name" value="FNR_nucleotide-bd"/>
</dbReference>
<keyword evidence="3 6" id="KW-1133">Transmembrane helix</keyword>
<reference evidence="10 11" key="1">
    <citation type="journal article" date="2013" name="PLoS Genet.">
        <title>Distinctive expansion of potential virulence genes in the genome of the oomycete fish pathogen Saprolegnia parasitica.</title>
        <authorList>
            <person name="Jiang R.H."/>
            <person name="de Bruijn I."/>
            <person name="Haas B.J."/>
            <person name="Belmonte R."/>
            <person name="Lobach L."/>
            <person name="Christie J."/>
            <person name="van den Ackerveken G."/>
            <person name="Bottin A."/>
            <person name="Bulone V."/>
            <person name="Diaz-Moreno S.M."/>
            <person name="Dumas B."/>
            <person name="Fan L."/>
            <person name="Gaulin E."/>
            <person name="Govers F."/>
            <person name="Grenville-Briggs L.J."/>
            <person name="Horner N.R."/>
            <person name="Levin J.Z."/>
            <person name="Mammella M."/>
            <person name="Meijer H.J."/>
            <person name="Morris P."/>
            <person name="Nusbaum C."/>
            <person name="Oome S."/>
            <person name="Phillips A.J."/>
            <person name="van Rooyen D."/>
            <person name="Rzeszutek E."/>
            <person name="Saraiva M."/>
            <person name="Secombes C.J."/>
            <person name="Seidl M.F."/>
            <person name="Snel B."/>
            <person name="Stassen J.H."/>
            <person name="Sykes S."/>
            <person name="Tripathy S."/>
            <person name="van den Berg H."/>
            <person name="Vega-Arreguin J.C."/>
            <person name="Wawra S."/>
            <person name="Young S.K."/>
            <person name="Zeng Q."/>
            <person name="Dieguez-Uribeondo J."/>
            <person name="Russ C."/>
            <person name="Tyler B.M."/>
            <person name="van West P."/>
        </authorList>
    </citation>
    <scope>NUCLEOTIDE SEQUENCE [LARGE SCALE GENOMIC DNA]</scope>
    <source>
        <strain evidence="10 11">CBS 223.65</strain>
    </source>
</reference>
<dbReference type="KEGG" id="spar:SPRG_15118"/>
<name>A0A067BLB5_SAPPC</name>
<dbReference type="Proteomes" id="UP000030745">
    <property type="component" value="Unassembled WGS sequence"/>
</dbReference>
<comment type="subcellular location">
    <subcellularLocation>
        <location evidence="1">Membrane</location>
        <topology evidence="1">Multi-pass membrane protein</topology>
    </subcellularLocation>
</comment>
<dbReference type="InterPro" id="IPR013130">
    <property type="entry name" value="Fe3_Rdtase_TM_dom"/>
</dbReference>
<dbReference type="CDD" id="cd06186">
    <property type="entry name" value="NOX_Duox_like_FAD_NADP"/>
    <property type="match status" value="1"/>
</dbReference>
<feature type="domain" description="DOMON" evidence="8">
    <location>
        <begin position="201"/>
        <end position="323"/>
    </location>
</feature>
<dbReference type="SUPFAM" id="SSF52343">
    <property type="entry name" value="Ferredoxin reductase-like, C-terminal NADP-linked domain"/>
    <property type="match status" value="1"/>
</dbReference>
<dbReference type="InterPro" id="IPR045266">
    <property type="entry name" value="DOH_DOMON"/>
</dbReference>
<evidence type="ECO:0000256" key="4">
    <source>
        <dbReference type="ARBA" id="ARBA00023002"/>
    </source>
</evidence>
<evidence type="ECO:0008006" key="12">
    <source>
        <dbReference type="Google" id="ProtNLM"/>
    </source>
</evidence>
<dbReference type="PANTHER" id="PTHR11972:SF69">
    <property type="entry name" value="FERRIC REDUCTION OXIDASE 6-RELATED"/>
    <property type="match status" value="1"/>
</dbReference>
<dbReference type="EMBL" id="KK583362">
    <property type="protein sequence ID" value="KDO19244.1"/>
    <property type="molecule type" value="Genomic_DNA"/>
</dbReference>
<dbReference type="AlphaFoldDB" id="A0A067BLB5"/>
<evidence type="ECO:0000256" key="1">
    <source>
        <dbReference type="ARBA" id="ARBA00004141"/>
    </source>
</evidence>
<evidence type="ECO:0000256" key="6">
    <source>
        <dbReference type="SAM" id="Phobius"/>
    </source>
</evidence>
<keyword evidence="11" id="KW-1185">Reference proteome</keyword>
<dbReference type="PANTHER" id="PTHR11972">
    <property type="entry name" value="NADPH OXIDASE"/>
    <property type="match status" value="1"/>
</dbReference>
<feature type="non-terminal residue" evidence="10">
    <location>
        <position position="1"/>
    </location>
</feature>
<dbReference type="Pfam" id="PF01794">
    <property type="entry name" value="Ferric_reduct"/>
    <property type="match status" value="1"/>
</dbReference>
<dbReference type="PROSITE" id="PS50836">
    <property type="entry name" value="DOMON"/>
    <property type="match status" value="3"/>
</dbReference>
<proteinExistence type="predicted"/>
<dbReference type="InterPro" id="IPR013121">
    <property type="entry name" value="Fe_red_NAD-bd_6"/>
</dbReference>
<evidence type="ECO:0000256" key="2">
    <source>
        <dbReference type="ARBA" id="ARBA00022692"/>
    </source>
</evidence>
<feature type="transmembrane region" description="Helical" evidence="6">
    <location>
        <begin position="694"/>
        <end position="716"/>
    </location>
</feature>
<evidence type="ECO:0000256" key="5">
    <source>
        <dbReference type="ARBA" id="ARBA00023136"/>
    </source>
</evidence>
<dbReference type="VEuPathDB" id="FungiDB:SPRG_15118"/>
<dbReference type="InterPro" id="IPR050369">
    <property type="entry name" value="RBOH/FRE"/>
</dbReference>
<evidence type="ECO:0000256" key="3">
    <source>
        <dbReference type="ARBA" id="ARBA00022989"/>
    </source>
</evidence>